<name>A0AAN8XFU9_HALRR</name>
<comment type="caution">
    <text evidence="1">The sequence shown here is derived from an EMBL/GenBank/DDBJ whole genome shotgun (WGS) entry which is preliminary data.</text>
</comment>
<dbReference type="Proteomes" id="UP001381693">
    <property type="component" value="Unassembled WGS sequence"/>
</dbReference>
<evidence type="ECO:0000313" key="2">
    <source>
        <dbReference type="Proteomes" id="UP001381693"/>
    </source>
</evidence>
<keyword evidence="2" id="KW-1185">Reference proteome</keyword>
<protein>
    <submittedName>
        <fullName evidence="1">Uncharacterized protein</fullName>
    </submittedName>
</protein>
<dbReference type="EMBL" id="JAXCGZ010007888">
    <property type="protein sequence ID" value="KAK7078335.1"/>
    <property type="molecule type" value="Genomic_DNA"/>
</dbReference>
<reference evidence="1 2" key="1">
    <citation type="submission" date="2023-11" db="EMBL/GenBank/DDBJ databases">
        <title>Halocaridina rubra genome assembly.</title>
        <authorList>
            <person name="Smith C."/>
        </authorList>
    </citation>
    <scope>NUCLEOTIDE SEQUENCE [LARGE SCALE GENOMIC DNA]</scope>
    <source>
        <strain evidence="1">EP-1</strain>
        <tissue evidence="1">Whole</tissue>
    </source>
</reference>
<evidence type="ECO:0000313" key="1">
    <source>
        <dbReference type="EMBL" id="KAK7078335.1"/>
    </source>
</evidence>
<sequence>MMAPFKPLLSPKASFRENSELEEAFQHSKKAIINKIKERVEIFESIVILTNAVKMDGRLSTDSLGAVTWNRVRESTLIDNELQLLTQLIEFGLQRHAMDYLKNCSCTGNTMTRCPS</sequence>
<accession>A0AAN8XFU9</accession>
<organism evidence="1 2">
    <name type="scientific">Halocaridina rubra</name>
    <name type="common">Hawaiian red shrimp</name>
    <dbReference type="NCBI Taxonomy" id="373956"/>
    <lineage>
        <taxon>Eukaryota</taxon>
        <taxon>Metazoa</taxon>
        <taxon>Ecdysozoa</taxon>
        <taxon>Arthropoda</taxon>
        <taxon>Crustacea</taxon>
        <taxon>Multicrustacea</taxon>
        <taxon>Malacostraca</taxon>
        <taxon>Eumalacostraca</taxon>
        <taxon>Eucarida</taxon>
        <taxon>Decapoda</taxon>
        <taxon>Pleocyemata</taxon>
        <taxon>Caridea</taxon>
        <taxon>Atyoidea</taxon>
        <taxon>Atyidae</taxon>
        <taxon>Halocaridina</taxon>
    </lineage>
</organism>
<dbReference type="AlphaFoldDB" id="A0AAN8XFU9"/>
<gene>
    <name evidence="1" type="ORF">SK128_002304</name>
</gene>
<proteinExistence type="predicted"/>